<evidence type="ECO:0000256" key="4">
    <source>
        <dbReference type="ARBA" id="ARBA00013213"/>
    </source>
</evidence>
<dbReference type="Pfam" id="PF03447">
    <property type="entry name" value="NAD_binding_3"/>
    <property type="match status" value="1"/>
</dbReference>
<dbReference type="PANTHER" id="PTHR43331:SF1">
    <property type="entry name" value="HOMOSERINE DEHYDROGENASE"/>
    <property type="match status" value="1"/>
</dbReference>
<organism evidence="13 14">
    <name type="scientific">Verrucomicrobia subdivision 6 bacterium BACL9 MAG-120507-bin52</name>
    <dbReference type="NCBI Taxonomy" id="1655590"/>
    <lineage>
        <taxon>Bacteria</taxon>
        <taxon>Pseudomonadati</taxon>
        <taxon>Verrucomicrobiota</taxon>
        <taxon>Verrucomicrobiia</taxon>
        <taxon>Verrucomicrobiales</taxon>
        <taxon>Verrucomicrobia subdivision 6</taxon>
    </lineage>
</organism>
<dbReference type="Proteomes" id="UP000051269">
    <property type="component" value="Unassembled WGS sequence"/>
</dbReference>
<comment type="pathway">
    <text evidence="2">Amino-acid biosynthesis; L-methionine biosynthesis via de novo pathway; L-homoserine from L-aspartate: step 3/3.</text>
</comment>
<evidence type="ECO:0000256" key="3">
    <source>
        <dbReference type="ARBA" id="ARBA00006753"/>
    </source>
</evidence>
<dbReference type="EMBL" id="LIBO01000002">
    <property type="protein sequence ID" value="KRO63225.1"/>
    <property type="molecule type" value="Genomic_DNA"/>
</dbReference>
<feature type="binding site" evidence="11">
    <location>
        <position position="103"/>
    </location>
    <ligand>
        <name>NADPH</name>
        <dbReference type="ChEBI" id="CHEBI:57783"/>
    </ligand>
</feature>
<dbReference type="SUPFAM" id="SSF51735">
    <property type="entry name" value="NAD(P)-binding Rossmann-fold domains"/>
    <property type="match status" value="1"/>
</dbReference>
<dbReference type="UniPathway" id="UPA00051">
    <property type="reaction ID" value="UER00465"/>
</dbReference>
<comment type="caution">
    <text evidence="13">The sequence shown here is derived from an EMBL/GenBank/DDBJ whole genome shotgun (WGS) entry which is preliminary data.</text>
</comment>
<dbReference type="PIRSF" id="PIRSF000098">
    <property type="entry name" value="Homoser_dehydrog"/>
    <property type="match status" value="1"/>
</dbReference>
<dbReference type="EC" id="1.1.1.3" evidence="4"/>
<dbReference type="AlphaFoldDB" id="A0A0R2RKC0"/>
<dbReference type="PROSITE" id="PS51671">
    <property type="entry name" value="ACT"/>
    <property type="match status" value="1"/>
</dbReference>
<feature type="active site" description="Proton donor" evidence="10">
    <location>
        <position position="203"/>
    </location>
</feature>
<comment type="similarity">
    <text evidence="3">Belongs to the homoserine dehydrogenase family.</text>
</comment>
<keyword evidence="6" id="KW-0028">Amino-acid biosynthesis</keyword>
<evidence type="ECO:0000256" key="6">
    <source>
        <dbReference type="ARBA" id="ARBA00022605"/>
    </source>
</evidence>
<dbReference type="InterPro" id="IPR005106">
    <property type="entry name" value="Asp/hSer_DH_NAD-bd"/>
</dbReference>
<dbReference type="NCBIfam" id="NF004976">
    <property type="entry name" value="PRK06349.1"/>
    <property type="match status" value="1"/>
</dbReference>
<dbReference type="InterPro" id="IPR002912">
    <property type="entry name" value="ACT_dom"/>
</dbReference>
<dbReference type="InterPro" id="IPR045865">
    <property type="entry name" value="ACT-like_dom_sf"/>
</dbReference>
<dbReference type="Gene3D" id="3.30.70.260">
    <property type="match status" value="1"/>
</dbReference>
<dbReference type="SUPFAM" id="SSF55021">
    <property type="entry name" value="ACT-like"/>
    <property type="match status" value="1"/>
</dbReference>
<dbReference type="InterPro" id="IPR036291">
    <property type="entry name" value="NAD(P)-bd_dom_sf"/>
</dbReference>
<sequence length="429" mass="45085">MKKIGIGLIGCGTVGSGLIRNLPKADALIGQRLGVQLEIKSIAVRDPAKSRDPLPTKPIQDWKKLIADPAVQIVVELVGGLDEAFQIAQATLHAKKPLVTANKALLAERGQELIPLAQKSGVPIYFEASVAGGIPVLKALREGLVANQLLGLHGIINGTSNYILSRMAEAGSDFATALQQAKDLGYAEADDRLDVDGIDAAHKAAILCFLAYGFLPKFSEIPIEGIRKIQSQDVGFASQLGYAIKLLAMIRPVGTDQIEVRVAPTLLPLRHPMASVHGAFNAVGLIGNLSGPVQFTGRGAGPDATSSALLADLAEAAKNLRDHSPGPALPKPSAKMKLIDRNASVGRFYVRIEVEDRPGVLAQVAGIFGTEKIGISSVLQPEGHGAGSVPLVFLLESASVASLSRAVDLISKLPNTRAPATILRVEDLT</sequence>
<evidence type="ECO:0000259" key="12">
    <source>
        <dbReference type="PROSITE" id="PS51671"/>
    </source>
</evidence>
<dbReference type="GO" id="GO:0009088">
    <property type="term" value="P:threonine biosynthetic process"/>
    <property type="evidence" value="ECO:0007669"/>
    <property type="project" value="UniProtKB-UniPathway"/>
</dbReference>
<evidence type="ECO:0000256" key="5">
    <source>
        <dbReference type="ARBA" id="ARBA00013376"/>
    </source>
</evidence>
<evidence type="ECO:0000256" key="7">
    <source>
        <dbReference type="ARBA" id="ARBA00022697"/>
    </source>
</evidence>
<evidence type="ECO:0000256" key="1">
    <source>
        <dbReference type="ARBA" id="ARBA00005056"/>
    </source>
</evidence>
<evidence type="ECO:0000256" key="8">
    <source>
        <dbReference type="ARBA" id="ARBA00023002"/>
    </source>
</evidence>
<feature type="binding site" evidence="11">
    <location>
        <begin position="9"/>
        <end position="16"/>
    </location>
    <ligand>
        <name>NADP(+)</name>
        <dbReference type="ChEBI" id="CHEBI:58349"/>
    </ligand>
</feature>
<evidence type="ECO:0000256" key="10">
    <source>
        <dbReference type="PIRSR" id="PIRSR000098-1"/>
    </source>
</evidence>
<dbReference type="InterPro" id="IPR016204">
    <property type="entry name" value="HDH"/>
</dbReference>
<evidence type="ECO:0000256" key="2">
    <source>
        <dbReference type="ARBA" id="ARBA00005062"/>
    </source>
</evidence>
<protein>
    <recommendedName>
        <fullName evidence="5">Homoserine dehydrogenase</fullName>
        <ecNumber evidence="4">1.1.1.3</ecNumber>
    </recommendedName>
</protein>
<dbReference type="FunFam" id="3.30.360.10:FF:000005">
    <property type="entry name" value="Homoserine dehydrogenase"/>
    <property type="match status" value="1"/>
</dbReference>
<evidence type="ECO:0000256" key="9">
    <source>
        <dbReference type="ARBA" id="ARBA00023167"/>
    </source>
</evidence>
<dbReference type="GO" id="GO:0009086">
    <property type="term" value="P:methionine biosynthetic process"/>
    <property type="evidence" value="ECO:0007669"/>
    <property type="project" value="UniProtKB-KW"/>
</dbReference>
<dbReference type="Pfam" id="PF00742">
    <property type="entry name" value="Homoserine_dh"/>
    <property type="match status" value="1"/>
</dbReference>
<gene>
    <name evidence="13" type="ORF">ABR82_00385</name>
</gene>
<dbReference type="InterPro" id="IPR001342">
    <property type="entry name" value="HDH_cat"/>
</dbReference>
<name>A0A0R2RKC0_9BACT</name>
<dbReference type="GO" id="GO:0050661">
    <property type="term" value="F:NADP binding"/>
    <property type="evidence" value="ECO:0007669"/>
    <property type="project" value="InterPro"/>
</dbReference>
<evidence type="ECO:0000313" key="13">
    <source>
        <dbReference type="EMBL" id="KRO63225.1"/>
    </source>
</evidence>
<dbReference type="Gene3D" id="3.40.50.720">
    <property type="entry name" value="NAD(P)-binding Rossmann-like Domain"/>
    <property type="match status" value="1"/>
</dbReference>
<dbReference type="UniPathway" id="UPA00050">
    <property type="reaction ID" value="UER00063"/>
</dbReference>
<evidence type="ECO:0000256" key="11">
    <source>
        <dbReference type="PIRSR" id="PIRSR000098-2"/>
    </source>
</evidence>
<proteinExistence type="inferred from homology"/>
<dbReference type="Gene3D" id="3.30.360.10">
    <property type="entry name" value="Dihydrodipicolinate Reductase, domain 2"/>
    <property type="match status" value="1"/>
</dbReference>
<accession>A0A0R2RKC0</accession>
<reference evidence="13 14" key="1">
    <citation type="submission" date="2015-10" db="EMBL/GenBank/DDBJ databases">
        <title>Metagenome-Assembled Genomes uncover a global brackish microbiome.</title>
        <authorList>
            <person name="Hugerth L.W."/>
            <person name="Larsson J."/>
            <person name="Alneberg J."/>
            <person name="Lindh M.V."/>
            <person name="Legrand C."/>
            <person name="Pinhassi J."/>
            <person name="Andersson A.F."/>
        </authorList>
    </citation>
    <scope>NUCLEOTIDE SEQUENCE [LARGE SCALE GENOMIC DNA]</scope>
    <source>
        <strain evidence="13">BACL18 MAG-120507-bin52</strain>
    </source>
</reference>
<dbReference type="PANTHER" id="PTHR43331">
    <property type="entry name" value="HOMOSERINE DEHYDROGENASE"/>
    <property type="match status" value="1"/>
</dbReference>
<dbReference type="SUPFAM" id="SSF55347">
    <property type="entry name" value="Glyceraldehyde-3-phosphate dehydrogenase-like, C-terminal domain"/>
    <property type="match status" value="1"/>
</dbReference>
<keyword evidence="9" id="KW-0486">Methionine biosynthesis</keyword>
<keyword evidence="7" id="KW-0791">Threonine biosynthesis</keyword>
<keyword evidence="8" id="KW-0560">Oxidoreductase</keyword>
<comment type="pathway">
    <text evidence="1">Amino-acid biosynthesis; L-threonine biosynthesis; L-threonine from L-aspartate: step 3/5.</text>
</comment>
<feature type="domain" description="ACT" evidence="12">
    <location>
        <begin position="349"/>
        <end position="429"/>
    </location>
</feature>
<feature type="binding site" evidence="11">
    <location>
        <position position="188"/>
    </location>
    <ligand>
        <name>L-homoserine</name>
        <dbReference type="ChEBI" id="CHEBI:57476"/>
    </ligand>
</feature>
<keyword evidence="11" id="KW-0521">NADP</keyword>
<dbReference type="CDD" id="cd04881">
    <property type="entry name" value="ACT_HSDH-Hom"/>
    <property type="match status" value="1"/>
</dbReference>
<dbReference type="GO" id="GO:0004412">
    <property type="term" value="F:homoserine dehydrogenase activity"/>
    <property type="evidence" value="ECO:0007669"/>
    <property type="project" value="UniProtKB-EC"/>
</dbReference>
<evidence type="ECO:0000313" key="14">
    <source>
        <dbReference type="Proteomes" id="UP000051269"/>
    </source>
</evidence>